<dbReference type="Gene3D" id="1.20.120.550">
    <property type="entry name" value="Membrane associated eicosanoid/glutathione metabolism-like domain"/>
    <property type="match status" value="1"/>
</dbReference>
<keyword evidence="4" id="KW-0472">Membrane</keyword>
<keyword evidence="2" id="KW-0812">Transmembrane</keyword>
<gene>
    <name evidence="5" type="ORF">HGRIS_011829</name>
</gene>
<comment type="subcellular location">
    <subcellularLocation>
        <location evidence="1">Membrane</location>
    </subcellularLocation>
</comment>
<dbReference type="EMBL" id="JASNQZ010000002">
    <property type="protein sequence ID" value="KAL0960195.1"/>
    <property type="molecule type" value="Genomic_DNA"/>
</dbReference>
<dbReference type="InterPro" id="IPR001129">
    <property type="entry name" value="Membr-assoc_MAPEG"/>
</dbReference>
<evidence type="ECO:0000256" key="2">
    <source>
        <dbReference type="ARBA" id="ARBA00022692"/>
    </source>
</evidence>
<dbReference type="Pfam" id="PF01124">
    <property type="entry name" value="MAPEG"/>
    <property type="match status" value="1"/>
</dbReference>
<evidence type="ECO:0000313" key="5">
    <source>
        <dbReference type="EMBL" id="KAL0960195.1"/>
    </source>
</evidence>
<accession>A0ABR3JXQ7</accession>
<organism evidence="5 6">
    <name type="scientific">Hohenbuehelia grisea</name>
    <dbReference type="NCBI Taxonomy" id="104357"/>
    <lineage>
        <taxon>Eukaryota</taxon>
        <taxon>Fungi</taxon>
        <taxon>Dikarya</taxon>
        <taxon>Basidiomycota</taxon>
        <taxon>Agaricomycotina</taxon>
        <taxon>Agaricomycetes</taxon>
        <taxon>Agaricomycetidae</taxon>
        <taxon>Agaricales</taxon>
        <taxon>Pleurotineae</taxon>
        <taxon>Pleurotaceae</taxon>
        <taxon>Hohenbuehelia</taxon>
    </lineage>
</organism>
<proteinExistence type="predicted"/>
<evidence type="ECO:0000256" key="3">
    <source>
        <dbReference type="ARBA" id="ARBA00022989"/>
    </source>
</evidence>
<dbReference type="PANTHER" id="PTHR35371:SF1">
    <property type="entry name" value="BLR7753 PROTEIN"/>
    <property type="match status" value="1"/>
</dbReference>
<sequence length="154" mass="17254">MLLTLTSPLSLYSIPVIWFSAFYPNTLKFLLIDKTLGYDNTLPRGNPNRLAAAESKREAATPSEVSLRAQRMDGAHMNGNENFPLWVAAILAGNLVGLDNYTLNTVSIAYVATRLLYNHIYINHNTVLKGWLRTIVFFSGLCMFQFSFSSRSIS</sequence>
<dbReference type="Proteomes" id="UP001556367">
    <property type="component" value="Unassembled WGS sequence"/>
</dbReference>
<comment type="caution">
    <text evidence="5">The sequence shown here is derived from an EMBL/GenBank/DDBJ whole genome shotgun (WGS) entry which is preliminary data.</text>
</comment>
<dbReference type="PANTHER" id="PTHR35371">
    <property type="entry name" value="INNER MEMBRANE PROTEIN"/>
    <property type="match status" value="1"/>
</dbReference>
<name>A0ABR3JXQ7_9AGAR</name>
<evidence type="ECO:0000256" key="4">
    <source>
        <dbReference type="ARBA" id="ARBA00023136"/>
    </source>
</evidence>
<dbReference type="SUPFAM" id="SSF161084">
    <property type="entry name" value="MAPEG domain-like"/>
    <property type="match status" value="1"/>
</dbReference>
<evidence type="ECO:0000256" key="1">
    <source>
        <dbReference type="ARBA" id="ARBA00004370"/>
    </source>
</evidence>
<protein>
    <recommendedName>
        <fullName evidence="7">MAPEG family protein</fullName>
    </recommendedName>
</protein>
<evidence type="ECO:0000313" key="6">
    <source>
        <dbReference type="Proteomes" id="UP001556367"/>
    </source>
</evidence>
<evidence type="ECO:0008006" key="7">
    <source>
        <dbReference type="Google" id="ProtNLM"/>
    </source>
</evidence>
<keyword evidence="6" id="KW-1185">Reference proteome</keyword>
<dbReference type="InterPro" id="IPR023352">
    <property type="entry name" value="MAPEG-like_dom_sf"/>
</dbReference>
<reference evidence="6" key="1">
    <citation type="submission" date="2024-06" db="EMBL/GenBank/DDBJ databases">
        <title>Multi-omics analyses provide insights into the biosynthesis of the anticancer antibiotic pleurotin in Hohenbuehelia grisea.</title>
        <authorList>
            <person name="Weaver J.A."/>
            <person name="Alberti F."/>
        </authorList>
    </citation>
    <scope>NUCLEOTIDE SEQUENCE [LARGE SCALE GENOMIC DNA]</scope>
    <source>
        <strain evidence="6">T-177</strain>
    </source>
</reference>
<keyword evidence="3" id="KW-1133">Transmembrane helix</keyword>